<dbReference type="RefSeq" id="WP_083050669.1">
    <property type="nucleotide sequence ID" value="NZ_MWQY01000010.1"/>
</dbReference>
<comment type="caution">
    <text evidence="1">The sequence shown here is derived from an EMBL/GenBank/DDBJ whole genome shotgun (WGS) entry which is preliminary data.</text>
</comment>
<gene>
    <name evidence="1" type="ORF">B4O97_10565</name>
</gene>
<evidence type="ECO:0008006" key="3">
    <source>
        <dbReference type="Google" id="ProtNLM"/>
    </source>
</evidence>
<evidence type="ECO:0000313" key="1">
    <source>
        <dbReference type="EMBL" id="ORC35164.1"/>
    </source>
</evidence>
<dbReference type="NCBIfam" id="TIGR01909">
    <property type="entry name" value="C_GCAxxG_C_C"/>
    <property type="match status" value="1"/>
</dbReference>
<name>A0A1Y1RXR8_9SPIO</name>
<protein>
    <recommendedName>
        <fullName evidence="3">C_GCAxxG_C_C family protein</fullName>
    </recommendedName>
</protein>
<proteinExistence type="predicted"/>
<dbReference type="Proteomes" id="UP000192343">
    <property type="component" value="Unassembled WGS sequence"/>
</dbReference>
<evidence type="ECO:0000313" key="2">
    <source>
        <dbReference type="Proteomes" id="UP000192343"/>
    </source>
</evidence>
<dbReference type="STRING" id="1963862.B4O97_10565"/>
<dbReference type="EMBL" id="MWQY01000010">
    <property type="protein sequence ID" value="ORC35164.1"/>
    <property type="molecule type" value="Genomic_DNA"/>
</dbReference>
<organism evidence="1 2">
    <name type="scientific">Marispirochaeta aestuarii</name>
    <dbReference type="NCBI Taxonomy" id="1963862"/>
    <lineage>
        <taxon>Bacteria</taxon>
        <taxon>Pseudomonadati</taxon>
        <taxon>Spirochaetota</taxon>
        <taxon>Spirochaetia</taxon>
        <taxon>Spirochaetales</taxon>
        <taxon>Spirochaetaceae</taxon>
        <taxon>Marispirochaeta</taxon>
    </lineage>
</organism>
<keyword evidence="2" id="KW-1185">Reference proteome</keyword>
<dbReference type="OrthoDB" id="45689at2"/>
<dbReference type="Pfam" id="PF09719">
    <property type="entry name" value="C_GCAxxG_C_C"/>
    <property type="match status" value="1"/>
</dbReference>
<sequence length="142" mass="15687">MIRKKESIQDIVNAGLAGRENLNCAETILFAANQAYQLKLPPEALKLSAAFGGGMGVEKSCGAITGGIMAISTIFVKDRAKVDERFKEINRKLFNRVQDELGSTDCDRLKEMYRDEVIGCHNVIARIGGILEKLIDEELKKT</sequence>
<reference evidence="1 2" key="1">
    <citation type="submission" date="2017-03" db="EMBL/GenBank/DDBJ databases">
        <title>Draft Genome sequence of Marispirochaeta sp. strain JC444.</title>
        <authorList>
            <person name="Shivani Y."/>
            <person name="Subhash Y."/>
            <person name="Sasikala C."/>
            <person name="Ramana C."/>
        </authorList>
    </citation>
    <scope>NUCLEOTIDE SEQUENCE [LARGE SCALE GENOMIC DNA]</scope>
    <source>
        <strain evidence="1 2">JC444</strain>
    </source>
</reference>
<dbReference type="AlphaFoldDB" id="A0A1Y1RXR8"/>
<dbReference type="InterPro" id="IPR010181">
    <property type="entry name" value="CGCAxxGCC_motif"/>
</dbReference>
<accession>A0A1Y1RXR8</accession>